<comment type="caution">
    <text evidence="6">The sequence shown here is derived from an EMBL/GenBank/DDBJ whole genome shotgun (WGS) entry which is preliminary data.</text>
</comment>
<dbReference type="Proteomes" id="UP000826234">
    <property type="component" value="Unassembled WGS sequence"/>
</dbReference>
<organism evidence="6 7">
    <name type="scientific">Phrynosoma platyrhinos</name>
    <name type="common">Desert horned lizard</name>
    <dbReference type="NCBI Taxonomy" id="52577"/>
    <lineage>
        <taxon>Eukaryota</taxon>
        <taxon>Metazoa</taxon>
        <taxon>Chordata</taxon>
        <taxon>Craniata</taxon>
        <taxon>Vertebrata</taxon>
        <taxon>Euteleostomi</taxon>
        <taxon>Lepidosauria</taxon>
        <taxon>Squamata</taxon>
        <taxon>Bifurcata</taxon>
        <taxon>Unidentata</taxon>
        <taxon>Episquamata</taxon>
        <taxon>Toxicofera</taxon>
        <taxon>Iguania</taxon>
        <taxon>Phrynosomatidae</taxon>
        <taxon>Phrynosomatinae</taxon>
        <taxon>Phrynosoma</taxon>
    </lineage>
</organism>
<feature type="region of interest" description="Disordered" evidence="5">
    <location>
        <begin position="106"/>
        <end position="137"/>
    </location>
</feature>
<feature type="coiled-coil region" evidence="4">
    <location>
        <begin position="215"/>
        <end position="316"/>
    </location>
</feature>
<keyword evidence="3 4" id="KW-0175">Coiled coil</keyword>
<evidence type="ECO:0000256" key="4">
    <source>
        <dbReference type="SAM" id="Coils"/>
    </source>
</evidence>
<proteinExistence type="inferred from homology"/>
<comment type="similarity">
    <text evidence="1">Belongs to the ENTR1 family.</text>
</comment>
<feature type="region of interest" description="Disordered" evidence="5">
    <location>
        <begin position="1"/>
        <end position="45"/>
    </location>
</feature>
<evidence type="ECO:0000256" key="3">
    <source>
        <dbReference type="ARBA" id="ARBA00023054"/>
    </source>
</evidence>
<protein>
    <recommendedName>
        <fullName evidence="2">Endosome-associated-trafficking regulator 1</fullName>
    </recommendedName>
</protein>
<feature type="region of interest" description="Disordered" evidence="5">
    <location>
        <begin position="69"/>
        <end position="93"/>
    </location>
</feature>
<sequence length="377" mass="40925">MAGRSRLPTGSSAAGAVPGGLQRPWGEPAVGPPVSPGEESNPFSFKEFVRSKNQNSGVAAVHGAKNGSSISLELGAGSSASPKESSQFTLLLDDNSLSPESSRLRLGFQEPFFSDPTVTPSLLEDEDDDDWSSSYQPSAIEDALLARTPDTSLNSTFDSFYDNPSDPSVLQSFSPWQLGGTDSLPSRPLGKGDQSSPVDGMAGGESFCPPLQLSYEELKQENSKLRSKVSHIQAVTETQAERLKQLERTLEENKRKEAKEARDLEAMVQQVEENLQLMTKRAMKAESSVIKFKQENARLQVQVENYRLENEALKAGHLANLAVVKQNADVALKNLLAVLTKSRLSIKQLLSGAEELQIVAELLKSIDKISELPQDSP</sequence>
<evidence type="ECO:0000256" key="1">
    <source>
        <dbReference type="ARBA" id="ARBA00007791"/>
    </source>
</evidence>
<evidence type="ECO:0000256" key="2">
    <source>
        <dbReference type="ARBA" id="ARBA00016007"/>
    </source>
</evidence>
<feature type="compositionally biased region" description="Polar residues" evidence="5">
    <location>
        <begin position="78"/>
        <end position="93"/>
    </location>
</feature>
<evidence type="ECO:0000313" key="6">
    <source>
        <dbReference type="EMBL" id="KAH0615451.1"/>
    </source>
</evidence>
<dbReference type="EMBL" id="JAIPUX010005291">
    <property type="protein sequence ID" value="KAH0615451.1"/>
    <property type="molecule type" value="Genomic_DNA"/>
</dbReference>
<reference evidence="6 7" key="1">
    <citation type="journal article" date="2022" name="Gigascience">
        <title>A chromosome-level genome assembly and annotation of the desert horned lizard, Phrynosoma platyrhinos, provides insight into chromosomal rearrangements among reptiles.</title>
        <authorList>
            <person name="Koochekian N."/>
            <person name="Ascanio A."/>
            <person name="Farleigh K."/>
            <person name="Card D.C."/>
            <person name="Schield D.R."/>
            <person name="Castoe T.A."/>
            <person name="Jezkova T."/>
        </authorList>
    </citation>
    <scope>NUCLEOTIDE SEQUENCE [LARGE SCALE GENOMIC DNA]</scope>
    <source>
        <strain evidence="6">NK-2021</strain>
    </source>
</reference>
<evidence type="ECO:0000256" key="5">
    <source>
        <dbReference type="SAM" id="MobiDB-lite"/>
    </source>
</evidence>
<dbReference type="PANTHER" id="PTHR31259">
    <property type="entry name" value="ENDOSOME-ASSOCIATED TRAFFICKING REGULATOR 1"/>
    <property type="match status" value="1"/>
</dbReference>
<dbReference type="PANTHER" id="PTHR31259:SF3">
    <property type="entry name" value="ENDOSOME-ASSOCIATED-TRAFFICKING REGULATOR 1"/>
    <property type="match status" value="1"/>
</dbReference>
<gene>
    <name evidence="6" type="ORF">JD844_004698</name>
</gene>
<keyword evidence="7" id="KW-1185">Reference proteome</keyword>
<evidence type="ECO:0000313" key="7">
    <source>
        <dbReference type="Proteomes" id="UP000826234"/>
    </source>
</evidence>
<feature type="region of interest" description="Disordered" evidence="5">
    <location>
        <begin position="171"/>
        <end position="207"/>
    </location>
</feature>
<dbReference type="InterPro" id="IPR026757">
    <property type="entry name" value="ENTR1"/>
</dbReference>
<accession>A0ABQ7SDN4</accession>
<name>A0ABQ7SDN4_PHRPL</name>